<feature type="compositionally biased region" description="Basic and acidic residues" evidence="1">
    <location>
        <begin position="166"/>
        <end position="187"/>
    </location>
</feature>
<keyword evidence="2" id="KW-0472">Membrane</keyword>
<organism evidence="3 4">
    <name type="scientific">Verticillium nonalfalfae</name>
    <dbReference type="NCBI Taxonomy" id="1051616"/>
    <lineage>
        <taxon>Eukaryota</taxon>
        <taxon>Fungi</taxon>
        <taxon>Dikarya</taxon>
        <taxon>Ascomycota</taxon>
        <taxon>Pezizomycotina</taxon>
        <taxon>Sordariomycetes</taxon>
        <taxon>Hypocreomycetidae</taxon>
        <taxon>Glomerellales</taxon>
        <taxon>Plectosphaerellaceae</taxon>
        <taxon>Verticillium</taxon>
    </lineage>
</organism>
<protein>
    <submittedName>
        <fullName evidence="3">Uncharacterized protein</fullName>
    </submittedName>
</protein>
<keyword evidence="2" id="KW-0812">Transmembrane</keyword>
<feature type="transmembrane region" description="Helical" evidence="2">
    <location>
        <begin position="812"/>
        <end position="833"/>
    </location>
</feature>
<feature type="region of interest" description="Disordered" evidence="1">
    <location>
        <begin position="1"/>
        <end position="136"/>
    </location>
</feature>
<dbReference type="EMBL" id="RBVV01000064">
    <property type="protein sequence ID" value="RNJ56069.1"/>
    <property type="molecule type" value="Genomic_DNA"/>
</dbReference>
<proteinExistence type="predicted"/>
<dbReference type="AlphaFoldDB" id="A0A3M9Y6D4"/>
<accession>A0A3M9Y6D4</accession>
<keyword evidence="4" id="KW-1185">Reference proteome</keyword>
<reference evidence="3 4" key="1">
    <citation type="submission" date="2018-10" db="EMBL/GenBank/DDBJ databases">
        <title>Genome sequence of Verticillium nonalfalfae VnAa140.</title>
        <authorList>
            <person name="Stajich J.E."/>
            <person name="Kasson M.T."/>
        </authorList>
    </citation>
    <scope>NUCLEOTIDE SEQUENCE [LARGE SCALE GENOMIC DNA]</scope>
    <source>
        <strain evidence="3 4">VnAa140</strain>
    </source>
</reference>
<feature type="transmembrane region" description="Helical" evidence="2">
    <location>
        <begin position="227"/>
        <end position="251"/>
    </location>
</feature>
<feature type="transmembrane region" description="Helical" evidence="2">
    <location>
        <begin position="271"/>
        <end position="300"/>
    </location>
</feature>
<name>A0A3M9Y6D4_9PEZI</name>
<comment type="caution">
    <text evidence="3">The sequence shown here is derived from an EMBL/GenBank/DDBJ whole genome shotgun (WGS) entry which is preliminary data.</text>
</comment>
<gene>
    <name evidence="3" type="ORF">D7B24_007737</name>
</gene>
<dbReference type="RefSeq" id="XP_028494227.1">
    <property type="nucleotide sequence ID" value="XM_028641842.1"/>
</dbReference>
<evidence type="ECO:0000256" key="1">
    <source>
        <dbReference type="SAM" id="MobiDB-lite"/>
    </source>
</evidence>
<sequence>MADSKSGPSLRPVPETDEAETTLLSSHVSRRDGYTRMPSDGAIDISSFEHRLSPSPDQGLGISSFSSTPRRPIARVPVGSKMSSPVSPRSYHGLMSSPQETRHDERQARTPDMGDSPILDSPVDSPKGTRTSSRLRKWFSGTWSKAAPPAYDMAEQQSPNFSRPPPQRDEETALRLGDRDGMGEHSSHTSPADDDDANEECDKPLHERYRQVPNYCSSTKDVRKRRVSWLSVSILTLSVYSTALSCLWFIIAIVQPRWGRAISTNGGIAPATASVVCTLFAKTIEMSFVTVFISFLGQVLSRRAFVKKSRGMTLAEMTMRNWVIQPGSLITHWETIPYAGVTFLGAISLAATVAATFYTTASEAMITPKIKFGGWEHKVLQGHVRSQYANPLYVNTVCATPLRENDPAEAGGSCLDVQYSGQSYRNLLSFMRTWDEIYANGTSMEDKLSDRPVGTTLLYDNTTMTSAWIESEFGDPAASFEDHGRIINNVTLAMPHPGVYEAAINPVNAILQPDDLSDVGEYTIRASVVSPSVNVLCVNMEKKELAPLIYTAWPNADTSPTGVGDQLIGSDNWRDDVPNMAKNEWLNRTVVDEIFKWGPEYKRRPPVFQLYPADFNMVANATHAAPASEWDQPARDALYLLAKSSALESYTLCELRSWVSPWCSTHFSISGIAGAHLKAHCEDKEDPDSYVKSYSDITWSLANRDWANVADQWRLSMDLNGGTYNNNASNARILTQLVLGQHKLNPLMPSIAEALAVLSSSTLTIASLSTPFVHYWEYPKSILASPGAPQLFNASLRTQEYTSSHTFAWHNIFYLVLFFVFAINVFCLGYLLARSGLVTDYTEPQNLFALAVNSPPSTQLGGDCGGGPGSRALVVPWRVGYARSENHYFFEEASDRPFKGKWSRPHARSSETLEETPAFDSCRRCRTSTIYPSSSHLHSPTTANMPAVNTLVARDALNQLAKRNWPKQEPGLMAVFVICGLVAIVLIGIYFFKWNNKRKARAQTQQI</sequence>
<evidence type="ECO:0000313" key="4">
    <source>
        <dbReference type="Proteomes" id="UP000267145"/>
    </source>
</evidence>
<feature type="transmembrane region" description="Helical" evidence="2">
    <location>
        <begin position="972"/>
        <end position="992"/>
    </location>
</feature>
<dbReference type="Proteomes" id="UP000267145">
    <property type="component" value="Unassembled WGS sequence"/>
</dbReference>
<keyword evidence="2" id="KW-1133">Transmembrane helix</keyword>
<feature type="region of interest" description="Disordered" evidence="1">
    <location>
        <begin position="148"/>
        <end position="200"/>
    </location>
</feature>
<dbReference type="GeneID" id="39611426"/>
<evidence type="ECO:0000256" key="2">
    <source>
        <dbReference type="SAM" id="Phobius"/>
    </source>
</evidence>
<feature type="compositionally biased region" description="Basic and acidic residues" evidence="1">
    <location>
        <begin position="100"/>
        <end position="109"/>
    </location>
</feature>
<evidence type="ECO:0000313" key="3">
    <source>
        <dbReference type="EMBL" id="RNJ56069.1"/>
    </source>
</evidence>